<dbReference type="PATRIC" id="fig|1339327.3.peg.2171"/>
<reference evidence="1 2" key="1">
    <citation type="submission" date="2014-02" db="EMBL/GenBank/DDBJ databases">
        <authorList>
            <person name="Sears C."/>
            <person name="Carroll K."/>
            <person name="Sack B.R."/>
            <person name="Qadri F."/>
            <person name="Myers L.L."/>
            <person name="Chung G.-T."/>
            <person name="Escheverria P."/>
            <person name="Fraser C.M."/>
            <person name="Sadzewicz L."/>
            <person name="Shefchek K.A."/>
            <person name="Tallon L."/>
            <person name="Das S.P."/>
            <person name="Daugherty S."/>
            <person name="Mongodin E.F."/>
        </authorList>
    </citation>
    <scope>NUCLEOTIDE SEQUENCE [LARGE SCALE GENOMIC DNA]</scope>
    <source>
        <strain evidence="1 2">S36L11</strain>
    </source>
</reference>
<dbReference type="InterPro" id="IPR038765">
    <property type="entry name" value="Papain-like_cys_pep_sf"/>
</dbReference>
<accession>A0A015XBZ7</accession>
<dbReference type="Gene3D" id="3.90.70.50">
    <property type="entry name" value="Peptidase C10, streptopain"/>
    <property type="match status" value="1"/>
</dbReference>
<name>A0A015XBZ7_BACFG</name>
<proteinExistence type="predicted"/>
<evidence type="ECO:0000313" key="2">
    <source>
        <dbReference type="Proteomes" id="UP000022082"/>
    </source>
</evidence>
<organism evidence="1 2">
    <name type="scientific">Bacteroides fragilis str. S36L11</name>
    <dbReference type="NCBI Taxonomy" id="1339327"/>
    <lineage>
        <taxon>Bacteria</taxon>
        <taxon>Pseudomonadati</taxon>
        <taxon>Bacteroidota</taxon>
        <taxon>Bacteroidia</taxon>
        <taxon>Bacteroidales</taxon>
        <taxon>Bacteroidaceae</taxon>
        <taxon>Bacteroides</taxon>
    </lineage>
</organism>
<dbReference type="AlphaFoldDB" id="A0A015XBZ7"/>
<dbReference type="GO" id="GO:0008234">
    <property type="term" value="F:cysteine-type peptidase activity"/>
    <property type="evidence" value="ECO:0007669"/>
    <property type="project" value="InterPro"/>
</dbReference>
<dbReference type="InterPro" id="IPR000200">
    <property type="entry name" value="Peptidase_C10"/>
</dbReference>
<evidence type="ECO:0000313" key="1">
    <source>
        <dbReference type="EMBL" id="EXZ29253.1"/>
    </source>
</evidence>
<dbReference type="Proteomes" id="UP000022082">
    <property type="component" value="Unassembled WGS sequence"/>
</dbReference>
<dbReference type="InterPro" id="IPR044934">
    <property type="entry name" value="Streptopain_sf"/>
</dbReference>
<protein>
    <submittedName>
        <fullName evidence="1">Peptidase C10 family protein</fullName>
    </submittedName>
</protein>
<comment type="caution">
    <text evidence="1">The sequence shown here is derived from an EMBL/GenBank/DDBJ whole genome shotgun (WGS) entry which is preliminary data.</text>
</comment>
<dbReference type="EMBL" id="JGDJ01000168">
    <property type="protein sequence ID" value="EXZ29253.1"/>
    <property type="molecule type" value="Genomic_DNA"/>
</dbReference>
<dbReference type="RefSeq" id="WP_032569657.1">
    <property type="nucleotide sequence ID" value="NZ_JGDJ01000168.1"/>
</dbReference>
<sequence length="314" mass="36607">FENLKTEKLSDVSTRSLSDYAMSIKKEEQKKIWTNKGYECHDLGAIRNFLSKERADGYIRDICNHTDQNYNCEKVNLLLIKKYPIKTIGPLLKTSWHQRSPFNVDASNKLAGCVPIAIAQIAKYYEWPVTYSWTHIPLRCNTNIEDDEFFKKFIKDIRSFSKVTYKDKATGATMGNAVKAFKKLNYSATLMDYKRSETIQEIQNNRPVFMGGDRKAIFFDIITKGHAWVCDGYEVRQTQYASLVWGSKFNIPDMEEPDYFFTNGTYDTSEFLHMNWGWGENGGNGWYIFDNIYNRTHDVSYHLNREIIKVSPNK</sequence>
<dbReference type="SUPFAM" id="SSF54001">
    <property type="entry name" value="Cysteine proteinases"/>
    <property type="match status" value="1"/>
</dbReference>
<feature type="non-terminal residue" evidence="1">
    <location>
        <position position="1"/>
    </location>
</feature>
<gene>
    <name evidence="1" type="ORF">M136_1527</name>
</gene>
<dbReference type="GO" id="GO:0006508">
    <property type="term" value="P:proteolysis"/>
    <property type="evidence" value="ECO:0007669"/>
    <property type="project" value="InterPro"/>
</dbReference>
<dbReference type="Pfam" id="PF01640">
    <property type="entry name" value="Peptidase_C10"/>
    <property type="match status" value="1"/>
</dbReference>